<reference evidence="1" key="1">
    <citation type="submission" date="2020-11" db="EMBL/GenBank/DDBJ databases">
        <authorList>
            <consortium name="DOE Joint Genome Institute"/>
            <person name="Ahrendt S."/>
            <person name="Riley R."/>
            <person name="Andreopoulos W."/>
            <person name="LaButti K."/>
            <person name="Pangilinan J."/>
            <person name="Ruiz-duenas F.J."/>
            <person name="Barrasa J.M."/>
            <person name="Sanchez-Garcia M."/>
            <person name="Camarero S."/>
            <person name="Miyauchi S."/>
            <person name="Serrano A."/>
            <person name="Linde D."/>
            <person name="Babiker R."/>
            <person name="Drula E."/>
            <person name="Ayuso-Fernandez I."/>
            <person name="Pacheco R."/>
            <person name="Padilla G."/>
            <person name="Ferreira P."/>
            <person name="Barriuso J."/>
            <person name="Kellner H."/>
            <person name="Castanera R."/>
            <person name="Alfaro M."/>
            <person name="Ramirez L."/>
            <person name="Pisabarro A.G."/>
            <person name="Kuo A."/>
            <person name="Tritt A."/>
            <person name="Lipzen A."/>
            <person name="He G."/>
            <person name="Yan M."/>
            <person name="Ng V."/>
            <person name="Cullen D."/>
            <person name="Martin F."/>
            <person name="Rosso M.-N."/>
            <person name="Henrissat B."/>
            <person name="Hibbett D."/>
            <person name="Martinez A.T."/>
            <person name="Grigoriev I.V."/>
        </authorList>
    </citation>
    <scope>NUCLEOTIDE SEQUENCE</scope>
    <source>
        <strain evidence="1">AH 44721</strain>
    </source>
</reference>
<gene>
    <name evidence="1" type="ORF">CPB84DRAFT_1752095</name>
</gene>
<dbReference type="Proteomes" id="UP000724874">
    <property type="component" value="Unassembled WGS sequence"/>
</dbReference>
<protein>
    <submittedName>
        <fullName evidence="1">Uncharacterized protein</fullName>
    </submittedName>
</protein>
<evidence type="ECO:0000313" key="1">
    <source>
        <dbReference type="EMBL" id="KAF8877657.1"/>
    </source>
</evidence>
<name>A0A9P5NDT8_GYMJU</name>
<dbReference type="OrthoDB" id="2246127at2759"/>
<proteinExistence type="predicted"/>
<sequence length="921" mass="103968">MCFEAWPMHTEIIAGRCGWVVEQGDAFVERASSLVLSGPSVIGGAYLGNNLPPAVELHGYRKVQDAPVEDWPHELLNQWRKKANAFLWSLLVCHEKKVIKNEIYTFFAPPTLLLLWKYWRELKCQEDGVWVYDCIEKEMVLVIIWVLALLGDNPMQSEFACHAGLRAKFFCHICWVKGKDGNDMEEIEKMAGKSETFPVMVDRISHFMKVLKQQEGTMTYMHSSKEMFENVVQLEPQVQNQEIHTQTGMKDTFLQSFIDKIERAQNADQCVQPNMEAKKYFWWDAIEHLTDQEKEILKTHLTCMDLSGLDPAILLLCGQTLVQHAGFLVRHDFKILEQVAIFALYDLLDPAIINTWGALSALVPLIWQPEIDNLEMYLKQLESVIHHFLDCATIWTPRWFNKPKFHLLVCHLVSGGYYPVRKEKEDGSENIEWMTAGTSVISLGSQASVISQQLGLSHQELPASGVVTLGKANEKAMFRKCTNVVVKNNDRIGLDDFVIASISVPNNLMLQASRPLSLLQIAWIQEILFSSSDKNVHLAIFYASLDLNEYILYNCGIYHCQQSLLCSVNVQHNCASNKCNLSSSHPVYLEQEMLSEPYDQHSDYQPHQFRGHQAPNDYHNPTQTPAIGSTNIINGTGSFYGNVHLNNFNYSDQENVVPANALYTPQSPEENQTYSLPNTDVEPQSVTLELATAIADQYNLDSGRCMIYFSFHWACRKFSAAEAMVSLLHFALDLQTSQVNEEILSIVKCFGLQLESLSATTKKNFSVTDDIRAHIRAIAHEVVLEKDRTVFKDMYQDVMLQSSPSSSELGLANALDNTSHKAKVCTAAKNISNEVREALRHMICASVMEAGPTKMALAVFAAYILEKFGLQVKNMDGFFVGQMAMMRAYALDQSDKKDIITPSYLFESDLEGTPLPAASTS</sequence>
<comment type="caution">
    <text evidence="1">The sequence shown here is derived from an EMBL/GenBank/DDBJ whole genome shotgun (WGS) entry which is preliminary data.</text>
</comment>
<dbReference type="AlphaFoldDB" id="A0A9P5NDT8"/>
<organism evidence="1 2">
    <name type="scientific">Gymnopilus junonius</name>
    <name type="common">Spectacular rustgill mushroom</name>
    <name type="synonym">Gymnopilus spectabilis subsp. junonius</name>
    <dbReference type="NCBI Taxonomy" id="109634"/>
    <lineage>
        <taxon>Eukaryota</taxon>
        <taxon>Fungi</taxon>
        <taxon>Dikarya</taxon>
        <taxon>Basidiomycota</taxon>
        <taxon>Agaricomycotina</taxon>
        <taxon>Agaricomycetes</taxon>
        <taxon>Agaricomycetidae</taxon>
        <taxon>Agaricales</taxon>
        <taxon>Agaricineae</taxon>
        <taxon>Hymenogastraceae</taxon>
        <taxon>Gymnopilus</taxon>
    </lineage>
</organism>
<dbReference type="EMBL" id="JADNYJ010000167">
    <property type="protein sequence ID" value="KAF8877657.1"/>
    <property type="molecule type" value="Genomic_DNA"/>
</dbReference>
<keyword evidence="2" id="KW-1185">Reference proteome</keyword>
<accession>A0A9P5NDT8</accession>
<evidence type="ECO:0000313" key="2">
    <source>
        <dbReference type="Proteomes" id="UP000724874"/>
    </source>
</evidence>